<keyword evidence="6" id="KW-0503">Monooxygenase</keyword>
<accession>A0AAD9W4Y6</accession>
<dbReference type="PRINTS" id="PR00463">
    <property type="entry name" value="EP450I"/>
</dbReference>
<dbReference type="GO" id="GO:0020037">
    <property type="term" value="F:heme binding"/>
    <property type="evidence" value="ECO:0007669"/>
    <property type="project" value="InterPro"/>
</dbReference>
<evidence type="ECO:0000256" key="3">
    <source>
        <dbReference type="ARBA" id="ARBA00022723"/>
    </source>
</evidence>
<dbReference type="PANTHER" id="PTHR24305:SF161">
    <property type="entry name" value="P450, PUTATIVE (EUROFUNG)-RELATED"/>
    <property type="match status" value="1"/>
</dbReference>
<organism evidence="8 9">
    <name type="scientific">Phomopsis amygdali</name>
    <name type="common">Fusicoccum amygdali</name>
    <dbReference type="NCBI Taxonomy" id="1214568"/>
    <lineage>
        <taxon>Eukaryota</taxon>
        <taxon>Fungi</taxon>
        <taxon>Dikarya</taxon>
        <taxon>Ascomycota</taxon>
        <taxon>Pezizomycotina</taxon>
        <taxon>Sordariomycetes</taxon>
        <taxon>Sordariomycetidae</taxon>
        <taxon>Diaporthales</taxon>
        <taxon>Diaporthaceae</taxon>
        <taxon>Diaporthe</taxon>
    </lineage>
</organism>
<keyword evidence="7" id="KW-0472">Membrane</keyword>
<dbReference type="InterPro" id="IPR002401">
    <property type="entry name" value="Cyt_P450_E_grp-I"/>
</dbReference>
<dbReference type="EMBL" id="JAUJFL010000002">
    <property type="protein sequence ID" value="KAK2610029.1"/>
    <property type="molecule type" value="Genomic_DNA"/>
</dbReference>
<dbReference type="InterPro" id="IPR017972">
    <property type="entry name" value="Cyt_P450_CS"/>
</dbReference>
<comment type="similarity">
    <text evidence="6">Belongs to the cytochrome P450 family.</text>
</comment>
<dbReference type="Proteomes" id="UP001265746">
    <property type="component" value="Unassembled WGS sequence"/>
</dbReference>
<protein>
    <submittedName>
        <fullName evidence="8">Uncharacterized protein</fullName>
    </submittedName>
</protein>
<evidence type="ECO:0000313" key="9">
    <source>
        <dbReference type="Proteomes" id="UP001265746"/>
    </source>
</evidence>
<dbReference type="InterPro" id="IPR050121">
    <property type="entry name" value="Cytochrome_P450_monoxygenase"/>
</dbReference>
<dbReference type="SUPFAM" id="SSF48264">
    <property type="entry name" value="Cytochrome P450"/>
    <property type="match status" value="1"/>
</dbReference>
<dbReference type="PANTHER" id="PTHR24305">
    <property type="entry name" value="CYTOCHROME P450"/>
    <property type="match status" value="1"/>
</dbReference>
<keyword evidence="7" id="KW-1133">Transmembrane helix</keyword>
<evidence type="ECO:0000313" key="8">
    <source>
        <dbReference type="EMBL" id="KAK2610029.1"/>
    </source>
</evidence>
<evidence type="ECO:0000256" key="6">
    <source>
        <dbReference type="RuleBase" id="RU000461"/>
    </source>
</evidence>
<gene>
    <name evidence="8" type="ORF">N8I77_003489</name>
</gene>
<keyword evidence="9" id="KW-1185">Reference proteome</keyword>
<sequence length="497" mass="56742">MNISSQPLGGIILWGLVVTVVSYTIVKWINIQRHPLSRFPGPFTAKLSDFSHCRRFLSGRQPYEMLRLHQKYGPVVRVAPNELSFNTAQSWRDIYEKRKGQETFIKSDFYDGGNFAAEAHSIVSVRDPEEHAHMRRYLREAFSDRSLRDQEHLISLVIDRFIERIGEKGKDSAGIDIVMWFNLATFDIIGSLAFGQSFDGIKSGAEHPWVSIVVKSLRMGALADCFKRFPLIGELFKTVFSGLLKKLIEDTRRHEAYTMDLVQKRINQETDRKDFLTKILEHRQRDNLSDVQIAAHSSDFVIAGSETTATALSCITYYLQKNTDILHALRKEIRASFDSYEQISDASTAKLDYLNAVILEGMRMYPPLPFPLPRVVPQNGGMVDGQFLPGGTIVSTNPFAASMSPDNFQDPWVFEPQRWMCKGSKDTLDASQPFSLGSRICLGQSLGWLEMRTMLAKIHYKYDLELVDPKLDWHAQSQMHTLWQKPVMKVIVTPRLD</sequence>
<keyword evidence="4 5" id="KW-0408">Iron</keyword>
<keyword evidence="6" id="KW-0560">Oxidoreductase</keyword>
<keyword evidence="2 5" id="KW-0349">Heme</keyword>
<comment type="cofactor">
    <cofactor evidence="1 5">
        <name>heme</name>
        <dbReference type="ChEBI" id="CHEBI:30413"/>
    </cofactor>
</comment>
<name>A0AAD9W4Y6_PHOAM</name>
<dbReference type="Gene3D" id="1.10.630.10">
    <property type="entry name" value="Cytochrome P450"/>
    <property type="match status" value="1"/>
</dbReference>
<evidence type="ECO:0000256" key="5">
    <source>
        <dbReference type="PIRSR" id="PIRSR602401-1"/>
    </source>
</evidence>
<dbReference type="CDD" id="cd11058">
    <property type="entry name" value="CYP60B-like"/>
    <property type="match status" value="1"/>
</dbReference>
<keyword evidence="7" id="KW-0812">Transmembrane</keyword>
<dbReference type="InterPro" id="IPR036396">
    <property type="entry name" value="Cyt_P450_sf"/>
</dbReference>
<evidence type="ECO:0000256" key="2">
    <source>
        <dbReference type="ARBA" id="ARBA00022617"/>
    </source>
</evidence>
<dbReference type="Pfam" id="PF00067">
    <property type="entry name" value="p450"/>
    <property type="match status" value="1"/>
</dbReference>
<dbReference type="FunFam" id="1.10.630.10:FF:000129">
    <property type="entry name" value="Benzoate 4-monooxygenase cytochrome P450"/>
    <property type="match status" value="1"/>
</dbReference>
<dbReference type="PRINTS" id="PR00385">
    <property type="entry name" value="P450"/>
</dbReference>
<dbReference type="PROSITE" id="PS00086">
    <property type="entry name" value="CYTOCHROME_P450"/>
    <property type="match status" value="1"/>
</dbReference>
<dbReference type="GO" id="GO:0004497">
    <property type="term" value="F:monooxygenase activity"/>
    <property type="evidence" value="ECO:0007669"/>
    <property type="project" value="UniProtKB-KW"/>
</dbReference>
<evidence type="ECO:0000256" key="1">
    <source>
        <dbReference type="ARBA" id="ARBA00001971"/>
    </source>
</evidence>
<dbReference type="InterPro" id="IPR001128">
    <property type="entry name" value="Cyt_P450"/>
</dbReference>
<proteinExistence type="inferred from homology"/>
<feature type="binding site" description="axial binding residue" evidence="5">
    <location>
        <position position="441"/>
    </location>
    <ligand>
        <name>heme</name>
        <dbReference type="ChEBI" id="CHEBI:30413"/>
    </ligand>
    <ligandPart>
        <name>Fe</name>
        <dbReference type="ChEBI" id="CHEBI:18248"/>
    </ligandPart>
</feature>
<comment type="caution">
    <text evidence="8">The sequence shown here is derived from an EMBL/GenBank/DDBJ whole genome shotgun (WGS) entry which is preliminary data.</text>
</comment>
<dbReference type="AlphaFoldDB" id="A0AAD9W4Y6"/>
<dbReference type="GO" id="GO:0016705">
    <property type="term" value="F:oxidoreductase activity, acting on paired donors, with incorporation or reduction of molecular oxygen"/>
    <property type="evidence" value="ECO:0007669"/>
    <property type="project" value="InterPro"/>
</dbReference>
<evidence type="ECO:0000256" key="4">
    <source>
        <dbReference type="ARBA" id="ARBA00023004"/>
    </source>
</evidence>
<keyword evidence="3 5" id="KW-0479">Metal-binding</keyword>
<reference evidence="8" key="1">
    <citation type="submission" date="2023-06" db="EMBL/GenBank/DDBJ databases">
        <authorList>
            <person name="Noh H."/>
        </authorList>
    </citation>
    <scope>NUCLEOTIDE SEQUENCE</scope>
    <source>
        <strain evidence="8">DUCC20226</strain>
    </source>
</reference>
<dbReference type="GO" id="GO:0005506">
    <property type="term" value="F:iron ion binding"/>
    <property type="evidence" value="ECO:0007669"/>
    <property type="project" value="InterPro"/>
</dbReference>
<feature type="transmembrane region" description="Helical" evidence="7">
    <location>
        <begin position="12"/>
        <end position="29"/>
    </location>
</feature>
<evidence type="ECO:0000256" key="7">
    <source>
        <dbReference type="SAM" id="Phobius"/>
    </source>
</evidence>